<dbReference type="GO" id="GO:0016740">
    <property type="term" value="F:transferase activity"/>
    <property type="evidence" value="ECO:0007669"/>
    <property type="project" value="UniProtKB-KW"/>
</dbReference>
<evidence type="ECO:0000313" key="4">
    <source>
        <dbReference type="Proteomes" id="UP000234275"/>
    </source>
</evidence>
<evidence type="ECO:0000256" key="1">
    <source>
        <dbReference type="ARBA" id="ARBA00022898"/>
    </source>
</evidence>
<keyword evidence="3" id="KW-0808">Transferase</keyword>
<dbReference type="InterPro" id="IPR015422">
    <property type="entry name" value="PyrdxlP-dep_Trfase_small"/>
</dbReference>
<name>A0A2I2GI68_9EURO</name>
<dbReference type="InterPro" id="IPR015421">
    <property type="entry name" value="PyrdxlP-dep_Trfase_major"/>
</dbReference>
<dbReference type="EMBL" id="MSFO01000002">
    <property type="protein sequence ID" value="PLB52537.1"/>
    <property type="molecule type" value="Genomic_DNA"/>
</dbReference>
<organism evidence="3 4">
    <name type="scientific">Aspergillus steynii IBT 23096</name>
    <dbReference type="NCBI Taxonomy" id="1392250"/>
    <lineage>
        <taxon>Eukaryota</taxon>
        <taxon>Fungi</taxon>
        <taxon>Dikarya</taxon>
        <taxon>Ascomycota</taxon>
        <taxon>Pezizomycotina</taxon>
        <taxon>Eurotiomycetes</taxon>
        <taxon>Eurotiomycetidae</taxon>
        <taxon>Eurotiales</taxon>
        <taxon>Aspergillaceae</taxon>
        <taxon>Aspergillus</taxon>
        <taxon>Aspergillus subgen. Circumdati</taxon>
    </lineage>
</organism>
<gene>
    <name evidence="3" type="ORF">P170DRAFT_402789</name>
</gene>
<dbReference type="InterPro" id="IPR015424">
    <property type="entry name" value="PyrdxlP-dep_Trfase"/>
</dbReference>
<dbReference type="PANTHER" id="PTHR43586">
    <property type="entry name" value="CYSTEINE DESULFURASE"/>
    <property type="match status" value="1"/>
</dbReference>
<dbReference type="Gene3D" id="3.40.640.10">
    <property type="entry name" value="Type I PLP-dependent aspartate aminotransferase-like (Major domain)"/>
    <property type="match status" value="1"/>
</dbReference>
<dbReference type="Pfam" id="PF00266">
    <property type="entry name" value="Aminotran_5"/>
    <property type="match status" value="1"/>
</dbReference>
<proteinExistence type="predicted"/>
<protein>
    <submittedName>
        <fullName evidence="3">PLP-dependent transferase</fullName>
    </submittedName>
</protein>
<dbReference type="Proteomes" id="UP000234275">
    <property type="component" value="Unassembled WGS sequence"/>
</dbReference>
<keyword evidence="1" id="KW-0663">Pyridoxal phosphate</keyword>
<sequence length="386" mass="42404">MEKYRTLVPVAARDDVTYLNASFQPPMNLRVRAALDTFLDQAVHETHPKPGWQGTAQQAQAGLAAYLKVPTESVVFTRDTTEGLNLFQRSIPFQQGDNVVVLDSEHPNHAYGWLGLIDKGLEVRRVETNGDTFANAETYAPLVDSQTIAIGLSSIMFHSGQMNDIKDICERFRPQGIHVLVDITQHVGVAPIDLTSWGVSVAAFGLHKGMGCLGGLGGLYIHPDVLPSLKGTPPIVGAGSIANLPASLVANPDVQYHPSTQRYGHLNISFISAISLNASLKFLAKEIGMQRIESHLRSLGREMAIQLKPLGVEIVGSERADRRAPHLYILKLLHPDWVDHFQKENIIVSHYRCGVRVSFGFYNNLSDVRSLVASIERGLKNGVPRN</sequence>
<dbReference type="GeneID" id="36554143"/>
<evidence type="ECO:0000259" key="2">
    <source>
        <dbReference type="Pfam" id="PF00266"/>
    </source>
</evidence>
<accession>A0A2I2GI68</accession>
<keyword evidence="4" id="KW-1185">Reference proteome</keyword>
<dbReference type="AlphaFoldDB" id="A0A2I2GI68"/>
<dbReference type="PANTHER" id="PTHR43586:SF8">
    <property type="entry name" value="CYSTEINE DESULFURASE 1, CHLOROPLASTIC"/>
    <property type="match status" value="1"/>
</dbReference>
<dbReference type="SUPFAM" id="SSF53383">
    <property type="entry name" value="PLP-dependent transferases"/>
    <property type="match status" value="1"/>
</dbReference>
<dbReference type="RefSeq" id="XP_024707839.1">
    <property type="nucleotide sequence ID" value="XM_024846444.1"/>
</dbReference>
<comment type="caution">
    <text evidence="3">The sequence shown here is derived from an EMBL/GenBank/DDBJ whole genome shotgun (WGS) entry which is preliminary data.</text>
</comment>
<evidence type="ECO:0000313" key="3">
    <source>
        <dbReference type="EMBL" id="PLB52537.1"/>
    </source>
</evidence>
<dbReference type="Gene3D" id="3.90.1150.10">
    <property type="entry name" value="Aspartate Aminotransferase, domain 1"/>
    <property type="match status" value="1"/>
</dbReference>
<dbReference type="OrthoDB" id="5978656at2759"/>
<reference evidence="3 4" key="1">
    <citation type="submission" date="2016-12" db="EMBL/GenBank/DDBJ databases">
        <title>The genomes of Aspergillus section Nigri reveals drivers in fungal speciation.</title>
        <authorList>
            <consortium name="DOE Joint Genome Institute"/>
            <person name="Vesth T.C."/>
            <person name="Nybo J."/>
            <person name="Theobald S."/>
            <person name="Brandl J."/>
            <person name="Frisvad J.C."/>
            <person name="Nielsen K.F."/>
            <person name="Lyhne E.K."/>
            <person name="Kogle M.E."/>
            <person name="Kuo A."/>
            <person name="Riley R."/>
            <person name="Clum A."/>
            <person name="Nolan M."/>
            <person name="Lipzen A."/>
            <person name="Salamov A."/>
            <person name="Henrissat B."/>
            <person name="Wiebenga A."/>
            <person name="De Vries R.P."/>
            <person name="Grigoriev I.V."/>
            <person name="Mortensen U.H."/>
            <person name="Andersen M.R."/>
            <person name="Baker S.E."/>
        </authorList>
    </citation>
    <scope>NUCLEOTIDE SEQUENCE [LARGE SCALE GENOMIC DNA]</scope>
    <source>
        <strain evidence="3 4">IBT 23096</strain>
    </source>
</reference>
<dbReference type="VEuPathDB" id="FungiDB:P170DRAFT_402789"/>
<dbReference type="InterPro" id="IPR000192">
    <property type="entry name" value="Aminotrans_V_dom"/>
</dbReference>
<feature type="domain" description="Aminotransferase class V" evidence="2">
    <location>
        <begin position="55"/>
        <end position="371"/>
    </location>
</feature>
<dbReference type="STRING" id="1392250.A0A2I2GI68"/>